<dbReference type="InParanoid" id="A0A2P5F0L2"/>
<keyword evidence="2" id="KW-1185">Reference proteome</keyword>
<proteinExistence type="predicted"/>
<evidence type="ECO:0000313" key="2">
    <source>
        <dbReference type="Proteomes" id="UP000237000"/>
    </source>
</evidence>
<gene>
    <name evidence="1" type="ORF">TorRG33x02_128830</name>
</gene>
<sequence length="75" mass="8143">MMFLVANSGSISPASDITCEEAIAKMSSCLPFSEGSALTRQHRDFSAVRLAMKCFTRPTPPPYAETFVSVSKLLL</sequence>
<name>A0A2P5F0L2_TREOI</name>
<organism evidence="1 2">
    <name type="scientific">Trema orientale</name>
    <name type="common">Charcoal tree</name>
    <name type="synonym">Celtis orientalis</name>
    <dbReference type="NCBI Taxonomy" id="63057"/>
    <lineage>
        <taxon>Eukaryota</taxon>
        <taxon>Viridiplantae</taxon>
        <taxon>Streptophyta</taxon>
        <taxon>Embryophyta</taxon>
        <taxon>Tracheophyta</taxon>
        <taxon>Spermatophyta</taxon>
        <taxon>Magnoliopsida</taxon>
        <taxon>eudicotyledons</taxon>
        <taxon>Gunneridae</taxon>
        <taxon>Pentapetalae</taxon>
        <taxon>rosids</taxon>
        <taxon>fabids</taxon>
        <taxon>Rosales</taxon>
        <taxon>Cannabaceae</taxon>
        <taxon>Trema</taxon>
    </lineage>
</organism>
<comment type="caution">
    <text evidence="1">The sequence shown here is derived from an EMBL/GenBank/DDBJ whole genome shotgun (WGS) entry which is preliminary data.</text>
</comment>
<dbReference type="EMBL" id="JXTC01000075">
    <property type="protein sequence ID" value="PON91320.1"/>
    <property type="molecule type" value="Genomic_DNA"/>
</dbReference>
<reference evidence="2" key="1">
    <citation type="submission" date="2016-06" db="EMBL/GenBank/DDBJ databases">
        <title>Parallel loss of symbiosis genes in relatives of nitrogen-fixing non-legume Parasponia.</title>
        <authorList>
            <person name="Van Velzen R."/>
            <person name="Holmer R."/>
            <person name="Bu F."/>
            <person name="Rutten L."/>
            <person name="Van Zeijl A."/>
            <person name="Liu W."/>
            <person name="Santuari L."/>
            <person name="Cao Q."/>
            <person name="Sharma T."/>
            <person name="Shen D."/>
            <person name="Roswanjaya Y."/>
            <person name="Wardhani T."/>
            <person name="Kalhor M.S."/>
            <person name="Jansen J."/>
            <person name="Van den Hoogen J."/>
            <person name="Gungor B."/>
            <person name="Hartog M."/>
            <person name="Hontelez J."/>
            <person name="Verver J."/>
            <person name="Yang W.-C."/>
            <person name="Schijlen E."/>
            <person name="Repin R."/>
            <person name="Schilthuizen M."/>
            <person name="Schranz E."/>
            <person name="Heidstra R."/>
            <person name="Miyata K."/>
            <person name="Fedorova E."/>
            <person name="Kohlen W."/>
            <person name="Bisseling T."/>
            <person name="Smit S."/>
            <person name="Geurts R."/>
        </authorList>
    </citation>
    <scope>NUCLEOTIDE SEQUENCE [LARGE SCALE GENOMIC DNA]</scope>
    <source>
        <strain evidence="2">cv. RG33-2</strain>
    </source>
</reference>
<dbReference type="AlphaFoldDB" id="A0A2P5F0L2"/>
<protein>
    <submittedName>
        <fullName evidence="1">Uncharacterized protein</fullName>
    </submittedName>
</protein>
<dbReference type="Proteomes" id="UP000237000">
    <property type="component" value="Unassembled WGS sequence"/>
</dbReference>
<evidence type="ECO:0000313" key="1">
    <source>
        <dbReference type="EMBL" id="PON91320.1"/>
    </source>
</evidence>
<accession>A0A2P5F0L2</accession>